<evidence type="ECO:0000256" key="4">
    <source>
        <dbReference type="ARBA" id="ARBA00022670"/>
    </source>
</evidence>
<evidence type="ECO:0000256" key="8">
    <source>
        <dbReference type="ARBA" id="ARBA00023049"/>
    </source>
</evidence>
<dbReference type="EC" id="3.4.11.-" evidence="10"/>
<dbReference type="Gene3D" id="3.40.630.10">
    <property type="entry name" value="Zn peptidases"/>
    <property type="match status" value="1"/>
</dbReference>
<evidence type="ECO:0000256" key="3">
    <source>
        <dbReference type="ARBA" id="ARBA00022438"/>
    </source>
</evidence>
<evidence type="ECO:0000313" key="14">
    <source>
        <dbReference type="Proteomes" id="UP001060104"/>
    </source>
</evidence>
<reference evidence="11 13" key="1">
    <citation type="submission" date="2015-09" db="EMBL/GenBank/DDBJ databases">
        <authorList>
            <consortium name="Pathogen Informatics"/>
        </authorList>
    </citation>
    <scope>NUCLEOTIDE SEQUENCE [LARGE SCALE GENOMIC DNA]</scope>
    <source>
        <strain evidence="11 13">2789STDY5834846</strain>
    </source>
</reference>
<keyword evidence="5 9" id="KW-0479">Metal-binding</keyword>
<dbReference type="Proteomes" id="UP000095606">
    <property type="component" value="Unassembled WGS sequence"/>
</dbReference>
<keyword evidence="7 9" id="KW-0862">Zinc</keyword>
<evidence type="ECO:0000256" key="1">
    <source>
        <dbReference type="ARBA" id="ARBA00001947"/>
    </source>
</evidence>
<gene>
    <name evidence="11" type="primary">apeB</name>
    <name evidence="11" type="ORF">ERS852461_04564</name>
    <name evidence="12" type="ORF">NXY30_12725</name>
</gene>
<dbReference type="SUPFAM" id="SSF101821">
    <property type="entry name" value="Aminopeptidase/glucanase lid domain"/>
    <property type="match status" value="1"/>
</dbReference>
<proteinExistence type="inferred from homology"/>
<keyword evidence="8 9" id="KW-0482">Metalloprotease</keyword>
<dbReference type="GO" id="GO:0005737">
    <property type="term" value="C:cytoplasm"/>
    <property type="evidence" value="ECO:0007669"/>
    <property type="project" value="UniProtKB-ARBA"/>
</dbReference>
<dbReference type="PANTHER" id="PTHR28570">
    <property type="entry name" value="ASPARTYL AMINOPEPTIDASE"/>
    <property type="match status" value="1"/>
</dbReference>
<dbReference type="EMBL" id="CP103141">
    <property type="protein sequence ID" value="UVQ77171.1"/>
    <property type="molecule type" value="Genomic_DNA"/>
</dbReference>
<dbReference type="Gene3D" id="2.30.250.10">
    <property type="entry name" value="Aminopeptidase i, Domain 2"/>
    <property type="match status" value="1"/>
</dbReference>
<dbReference type="Proteomes" id="UP001060104">
    <property type="component" value="Chromosome"/>
</dbReference>
<dbReference type="GO" id="GO:0006508">
    <property type="term" value="P:proteolysis"/>
    <property type="evidence" value="ECO:0007669"/>
    <property type="project" value="UniProtKB-KW"/>
</dbReference>
<dbReference type="EMBL" id="CZAE01000030">
    <property type="protein sequence ID" value="CUQ20695.1"/>
    <property type="molecule type" value="Genomic_DNA"/>
</dbReference>
<dbReference type="SUPFAM" id="SSF53187">
    <property type="entry name" value="Zn-dependent exopeptidases"/>
    <property type="match status" value="1"/>
</dbReference>
<dbReference type="PRINTS" id="PR00932">
    <property type="entry name" value="AMINO1PTASE"/>
</dbReference>
<protein>
    <recommendedName>
        <fullName evidence="10">M18 family aminopeptidase</fullName>
        <ecNumber evidence="10">3.4.11.-</ecNumber>
    </recommendedName>
</protein>
<evidence type="ECO:0000313" key="11">
    <source>
        <dbReference type="EMBL" id="CUQ20695.1"/>
    </source>
</evidence>
<evidence type="ECO:0000313" key="12">
    <source>
        <dbReference type="EMBL" id="UVQ77171.1"/>
    </source>
</evidence>
<dbReference type="GO" id="GO:0004177">
    <property type="term" value="F:aminopeptidase activity"/>
    <property type="evidence" value="ECO:0007669"/>
    <property type="project" value="UniProtKB-KW"/>
</dbReference>
<comment type="cofactor">
    <cofactor evidence="1 10">
        <name>Zn(2+)</name>
        <dbReference type="ChEBI" id="CHEBI:29105"/>
    </cofactor>
</comment>
<keyword evidence="3 9" id="KW-0031">Aminopeptidase</keyword>
<name>A0A174ULX6_9BACE</name>
<evidence type="ECO:0000313" key="13">
    <source>
        <dbReference type="Proteomes" id="UP000095606"/>
    </source>
</evidence>
<evidence type="ECO:0000256" key="9">
    <source>
        <dbReference type="RuleBase" id="RU004386"/>
    </source>
</evidence>
<keyword evidence="4 9" id="KW-0645">Protease</keyword>
<dbReference type="InterPro" id="IPR001948">
    <property type="entry name" value="Peptidase_M18"/>
</dbReference>
<dbReference type="GO" id="GO:0008270">
    <property type="term" value="F:zinc ion binding"/>
    <property type="evidence" value="ECO:0007669"/>
    <property type="project" value="InterPro"/>
</dbReference>
<reference evidence="12" key="2">
    <citation type="submission" date="2022-08" db="EMBL/GenBank/DDBJ databases">
        <title>Genome Sequencing of Bacteroides fragilis Group Isolates with Nanopore Technology.</title>
        <authorList>
            <person name="Tisza M.J."/>
            <person name="Smith D."/>
            <person name="Dekker J.P."/>
        </authorList>
    </citation>
    <scope>NUCLEOTIDE SEQUENCE</scope>
    <source>
        <strain evidence="12">BFG-527</strain>
    </source>
</reference>
<dbReference type="InterPro" id="IPR023358">
    <property type="entry name" value="Peptidase_M18_dom2"/>
</dbReference>
<dbReference type="GO" id="GO:0008237">
    <property type="term" value="F:metallopeptidase activity"/>
    <property type="evidence" value="ECO:0007669"/>
    <property type="project" value="UniProtKB-KW"/>
</dbReference>
<evidence type="ECO:0000256" key="10">
    <source>
        <dbReference type="RuleBase" id="RU004387"/>
    </source>
</evidence>
<dbReference type="AlphaFoldDB" id="A0A174ULX6"/>
<dbReference type="GeneID" id="69589345"/>
<sequence length="459" mass="51275">MKEHIDVAKDFIDFISESPTKYHAIENVKSKLLQHKFESLSIDEKWDLKPHGRYFIEQDNSALIAFCMSSREPNIQTVIDEGVRLVCAHTDSPAFKVKPIAQMVSSDGYIRLNTQGYTWPILSTWFDRPLSLAGRVALKGKSPFQPIIRLIDIEDPILIIPNVAFHLTKGKTEGIISKQKEMLPIMGMSYKDMSENILFDLMAHKLNVSKEDILDYELYLYPIEKGRLVGVNSDFIVTPRQDDLVMVYAALQALTDANSELSKTKLPDIETEIQLSDANADDATRMIAFFDAEEETNSTLGGADTPLLRNVLTKVVKSIGGNEEDVIKLINHSFAVSLDTSFAAHPNYMECSDPTCSPIINKGVVIKYDANMHYATTAFSSAVFQEACNRKNIPFQKAAANSDLRTGGTISAFMQTQVEIKCVEIGISTWAMHSAYESCGTADLFNLIGALKSFWLMRD</sequence>
<dbReference type="RefSeq" id="WP_055271378.1">
    <property type="nucleotide sequence ID" value="NZ_CABMFH010000031.1"/>
</dbReference>
<dbReference type="PANTHER" id="PTHR28570:SF3">
    <property type="entry name" value="ASPARTYL AMINOPEPTIDASE"/>
    <property type="match status" value="1"/>
</dbReference>
<dbReference type="Pfam" id="PF02127">
    <property type="entry name" value="Peptidase_M18"/>
    <property type="match status" value="1"/>
</dbReference>
<accession>A0A3E5G3N8</accession>
<organism evidence="11 13">
    <name type="scientific">Bacteroides faecis</name>
    <dbReference type="NCBI Taxonomy" id="674529"/>
    <lineage>
        <taxon>Bacteria</taxon>
        <taxon>Pseudomonadati</taxon>
        <taxon>Bacteroidota</taxon>
        <taxon>Bacteroidia</taxon>
        <taxon>Bacteroidales</taxon>
        <taxon>Bacteroidaceae</taxon>
        <taxon>Bacteroides</taxon>
    </lineage>
</organism>
<evidence type="ECO:0000256" key="7">
    <source>
        <dbReference type="ARBA" id="ARBA00022833"/>
    </source>
</evidence>
<evidence type="ECO:0000256" key="6">
    <source>
        <dbReference type="ARBA" id="ARBA00022801"/>
    </source>
</evidence>
<dbReference type="NCBIfam" id="NF002759">
    <property type="entry name" value="PRK02813.1"/>
    <property type="match status" value="1"/>
</dbReference>
<accession>A0A174ULX6</accession>
<comment type="similarity">
    <text evidence="2 9">Belongs to the peptidase M18 family.</text>
</comment>
<keyword evidence="14" id="KW-1185">Reference proteome</keyword>
<evidence type="ECO:0000256" key="2">
    <source>
        <dbReference type="ARBA" id="ARBA00008290"/>
    </source>
</evidence>
<keyword evidence="6 9" id="KW-0378">Hydrolase</keyword>
<evidence type="ECO:0000256" key="5">
    <source>
        <dbReference type="ARBA" id="ARBA00022723"/>
    </source>
</evidence>